<proteinExistence type="predicted"/>
<feature type="domain" description="DUF2134" evidence="3">
    <location>
        <begin position="193"/>
        <end position="288"/>
    </location>
</feature>
<keyword evidence="2" id="KW-0732">Signal</keyword>
<organism evidence="4 5">
    <name type="scientific">Bordetella pertussis</name>
    <dbReference type="NCBI Taxonomy" id="520"/>
    <lineage>
        <taxon>Bacteria</taxon>
        <taxon>Pseudomonadati</taxon>
        <taxon>Pseudomonadota</taxon>
        <taxon>Betaproteobacteria</taxon>
        <taxon>Burkholderiales</taxon>
        <taxon>Alcaligenaceae</taxon>
        <taxon>Bordetella</taxon>
    </lineage>
</organism>
<evidence type="ECO:0000256" key="2">
    <source>
        <dbReference type="SAM" id="SignalP"/>
    </source>
</evidence>
<keyword evidence="1" id="KW-0472">Membrane</keyword>
<feature type="signal peptide" evidence="2">
    <location>
        <begin position="1"/>
        <end position="24"/>
    </location>
</feature>
<evidence type="ECO:0000259" key="3">
    <source>
        <dbReference type="Pfam" id="PF09977"/>
    </source>
</evidence>
<evidence type="ECO:0000313" key="5">
    <source>
        <dbReference type="Proteomes" id="UP000255014"/>
    </source>
</evidence>
<keyword evidence="1" id="KW-1133">Transmembrane helix</keyword>
<dbReference type="InterPro" id="IPR018705">
    <property type="entry name" value="DUF2134_membrane"/>
</dbReference>
<feature type="chain" id="PRO_5016830123" evidence="2">
    <location>
        <begin position="25"/>
        <end position="882"/>
    </location>
</feature>
<dbReference type="Proteomes" id="UP000255014">
    <property type="component" value="Unassembled WGS sequence"/>
</dbReference>
<sequence length="882" mass="89697">MTTHDLPRFLLCVALAGLAAGAAAQTHPPLTAAPAAPASPAPAAERPVVRQVAAPAAPAAAAAAADEDAVGAACWPRRPTAGAPGRACRCRGRWPAPRGSATWRVSASPFPSGSASASRTTSVARAAAGAEASVSMNVPRPLRARRRQRGSILIPAALAILIGVALLGAAQLGYFFYMKRELQKTADLAALTGVQVLSPGDEAACAAAGQAVRASVRANLGSRADDGLSIEPTCWRWARDEAELAPRYVREPADPSERYNAVAVVLGMPVRALFPFLGGRTLEVEAIAARPADPIAAFSVGTGLLATGSGELTRLLKQVGLDIGGTAVLGYDIGLAGVKITPAGLLDALGIAVPTDISVAGLNQLLSANVSALDGVLDAVVRAASRDSLLDANVGLVQAIETAVGVKDLAVRLGSETAERAGGLFANIQAPDAASALNVELDALEVLATAIGVGTSGHAIACGVAVPLLMSGPARCSVVEPPSIAIGGVGATAYTSQIRVHAPLRLDTGSLLGGLVRLDLDIPLTVDVVNGHGTIEALCHARDAAGRDLAVVSTRSSLLKICLGGPPAGLTGPELANWPFSTTASCDENLTRKRLLGLELNLLGKRVNLASLNPDPPLVVPALQTTSEDDYYAGQRRSLGNELALGDTVKDLVDALLAALIGNSLQGGAGLGGGDQGELRKDLAGKIWADTAAEVAACTPGASGKAGYDCRRARWSRGIENIENYSNGLTGFLGGLSANTLGLLGNLVTLDVVGLLGNVVGLVGNLVDLLGDILGGILGVLFPTNQCATWSLLGGYQGSEAGCVNELGKALANSTPPSGGNPPNAIVVLLGYLLKPLADILNMIGADLLRPLIENVLGLRLGVTDVHMMSIDCDGKGVQLVY</sequence>
<protein>
    <submittedName>
        <fullName evidence="4">Predicted membrane protein</fullName>
    </submittedName>
</protein>
<name>A0A381A2P0_BORPT</name>
<feature type="transmembrane region" description="Helical" evidence="1">
    <location>
        <begin position="152"/>
        <end position="177"/>
    </location>
</feature>
<evidence type="ECO:0000256" key="1">
    <source>
        <dbReference type="SAM" id="Phobius"/>
    </source>
</evidence>
<accession>A0A381A2P0</accession>
<dbReference type="AlphaFoldDB" id="A0A381A2P0"/>
<keyword evidence="1" id="KW-0812">Transmembrane</keyword>
<dbReference type="EMBL" id="UFTT01000002">
    <property type="protein sequence ID" value="SUV65221.1"/>
    <property type="molecule type" value="Genomic_DNA"/>
</dbReference>
<reference evidence="4 5" key="1">
    <citation type="submission" date="2018-06" db="EMBL/GenBank/DDBJ databases">
        <authorList>
            <consortium name="Pathogen Informatics"/>
            <person name="Doyle S."/>
        </authorList>
    </citation>
    <scope>NUCLEOTIDE SEQUENCE [LARGE SCALE GENOMIC DNA]</scope>
    <source>
        <strain evidence="4 5">NCTC10911</strain>
    </source>
</reference>
<gene>
    <name evidence="4" type="ORF">NCTC10911_02263</name>
</gene>
<evidence type="ECO:0000313" key="4">
    <source>
        <dbReference type="EMBL" id="SUV65221.1"/>
    </source>
</evidence>
<dbReference type="Pfam" id="PF09977">
    <property type="entry name" value="Tad_C"/>
    <property type="match status" value="1"/>
</dbReference>